<accession>A0A9Q0DV99</accession>
<organism evidence="1 2">
    <name type="scientific">Muraenolepis orangiensis</name>
    <name type="common">Patagonian moray cod</name>
    <dbReference type="NCBI Taxonomy" id="630683"/>
    <lineage>
        <taxon>Eukaryota</taxon>
        <taxon>Metazoa</taxon>
        <taxon>Chordata</taxon>
        <taxon>Craniata</taxon>
        <taxon>Vertebrata</taxon>
        <taxon>Euteleostomi</taxon>
        <taxon>Actinopterygii</taxon>
        <taxon>Neopterygii</taxon>
        <taxon>Teleostei</taxon>
        <taxon>Neoteleostei</taxon>
        <taxon>Acanthomorphata</taxon>
        <taxon>Zeiogadaria</taxon>
        <taxon>Gadariae</taxon>
        <taxon>Gadiformes</taxon>
        <taxon>Muraenolepidoidei</taxon>
        <taxon>Muraenolepididae</taxon>
        <taxon>Muraenolepis</taxon>
    </lineage>
</organism>
<dbReference type="EMBL" id="JANIIK010000112">
    <property type="protein sequence ID" value="KAJ3593237.1"/>
    <property type="molecule type" value="Genomic_DNA"/>
</dbReference>
<evidence type="ECO:0000313" key="1">
    <source>
        <dbReference type="EMBL" id="KAJ3593237.1"/>
    </source>
</evidence>
<proteinExistence type="predicted"/>
<feature type="non-terminal residue" evidence="1">
    <location>
        <position position="1"/>
    </location>
</feature>
<evidence type="ECO:0008006" key="3">
    <source>
        <dbReference type="Google" id="ProtNLM"/>
    </source>
</evidence>
<dbReference type="OrthoDB" id="190375at2759"/>
<protein>
    <recommendedName>
        <fullName evidence="3">Spermatogenesis-associated protein 17</fullName>
    </recommendedName>
</protein>
<sequence length="183" mass="22207">AAYLIMKMNFYNEMAVRIQCTWRGFYVRKYIHNFYTRKRYMEGLATKHEQVRRGLDEIEDFQKKERAWLKMTREQTLKTQQTHQLHHLLTHWIRGTAPCCSPGHRLPPISSKKPQGPFREPEEVWRQRLRSPEFSLRLQTPYTDLEEVRREPWRFLPFTKAHHRNQGYERLLLGMASAFPLSY</sequence>
<dbReference type="Proteomes" id="UP001148018">
    <property type="component" value="Unassembled WGS sequence"/>
</dbReference>
<keyword evidence="2" id="KW-1185">Reference proteome</keyword>
<name>A0A9Q0DV99_9TELE</name>
<dbReference type="PROSITE" id="PS50096">
    <property type="entry name" value="IQ"/>
    <property type="match status" value="1"/>
</dbReference>
<feature type="non-terminal residue" evidence="1">
    <location>
        <position position="183"/>
    </location>
</feature>
<gene>
    <name evidence="1" type="ORF">NHX12_005572</name>
</gene>
<reference evidence="1" key="1">
    <citation type="submission" date="2022-07" db="EMBL/GenBank/DDBJ databases">
        <title>Chromosome-level genome of Muraenolepis orangiensis.</title>
        <authorList>
            <person name="Kim J."/>
        </authorList>
    </citation>
    <scope>NUCLEOTIDE SEQUENCE</scope>
    <source>
        <strain evidence="1">KU_S4_2022</strain>
        <tissue evidence="1">Muscle</tissue>
    </source>
</reference>
<comment type="caution">
    <text evidence="1">The sequence shown here is derived from an EMBL/GenBank/DDBJ whole genome shotgun (WGS) entry which is preliminary data.</text>
</comment>
<evidence type="ECO:0000313" key="2">
    <source>
        <dbReference type="Proteomes" id="UP001148018"/>
    </source>
</evidence>
<dbReference type="AlphaFoldDB" id="A0A9Q0DV99"/>